<protein>
    <recommendedName>
        <fullName evidence="5">unspecific monooxygenase</fullName>
        <ecNumber evidence="5">1.14.14.1</ecNumber>
    </recommendedName>
</protein>
<evidence type="ECO:0000256" key="8">
    <source>
        <dbReference type="ARBA" id="ARBA00022824"/>
    </source>
</evidence>
<evidence type="ECO:0000256" key="9">
    <source>
        <dbReference type="ARBA" id="ARBA00022848"/>
    </source>
</evidence>
<sequence>VDCSSSESVTGQLQHHYSTIPVTWFPLSLYRYGTYSHGLFKKLGIPGPRPLPYFGNILSYQKGLWEFDNGCFKKYGKMWGLHLIA</sequence>
<evidence type="ECO:0000256" key="1">
    <source>
        <dbReference type="ARBA" id="ARBA00001971"/>
    </source>
</evidence>
<comment type="cofactor">
    <cofactor evidence="1">
        <name>heme</name>
        <dbReference type="ChEBI" id="CHEBI:30413"/>
    </cofactor>
</comment>
<evidence type="ECO:0000256" key="11">
    <source>
        <dbReference type="ARBA" id="ARBA00023004"/>
    </source>
</evidence>
<comment type="caution">
    <text evidence="14">The sequence shown here is derived from an EMBL/GenBank/DDBJ whole genome shotgun (WGS) entry which is preliminary data.</text>
</comment>
<dbReference type="InterPro" id="IPR050705">
    <property type="entry name" value="Cytochrome_P450_3A"/>
</dbReference>
<dbReference type="PANTHER" id="PTHR24302">
    <property type="entry name" value="CYTOCHROME P450 FAMILY 3"/>
    <property type="match status" value="1"/>
</dbReference>
<name>A0A4U1FIJ6_MONMO</name>
<evidence type="ECO:0000256" key="4">
    <source>
        <dbReference type="ARBA" id="ARBA00010617"/>
    </source>
</evidence>
<keyword evidence="10" id="KW-0560">Oxidoreductase</keyword>
<evidence type="ECO:0000256" key="10">
    <source>
        <dbReference type="ARBA" id="ARBA00023002"/>
    </source>
</evidence>
<feature type="non-terminal residue" evidence="14">
    <location>
        <position position="1"/>
    </location>
</feature>
<evidence type="ECO:0000256" key="3">
    <source>
        <dbReference type="ARBA" id="ARBA00004406"/>
    </source>
</evidence>
<evidence type="ECO:0000256" key="13">
    <source>
        <dbReference type="ARBA" id="ARBA00023136"/>
    </source>
</evidence>
<dbReference type="Gene3D" id="1.10.630.10">
    <property type="entry name" value="Cytochrome P450"/>
    <property type="match status" value="1"/>
</dbReference>
<dbReference type="GO" id="GO:0070989">
    <property type="term" value="P:oxidative demethylation"/>
    <property type="evidence" value="ECO:0007669"/>
    <property type="project" value="TreeGrafter"/>
</dbReference>
<dbReference type="GO" id="GO:0020037">
    <property type="term" value="F:heme binding"/>
    <property type="evidence" value="ECO:0007669"/>
    <property type="project" value="InterPro"/>
</dbReference>
<dbReference type="EC" id="1.14.14.1" evidence="5"/>
<evidence type="ECO:0000256" key="2">
    <source>
        <dbReference type="ARBA" id="ARBA00004174"/>
    </source>
</evidence>
<gene>
    <name evidence="14" type="ORF">EI555_019596</name>
</gene>
<evidence type="ECO:0000256" key="6">
    <source>
        <dbReference type="ARBA" id="ARBA00022617"/>
    </source>
</evidence>
<dbReference type="PANTHER" id="PTHR24302:SF38">
    <property type="entry name" value="CYTOCHROME P450 3A5"/>
    <property type="match status" value="1"/>
</dbReference>
<reference evidence="15" key="1">
    <citation type="journal article" date="2019" name="IScience">
        <title>Narwhal Genome Reveals Long-Term Low Genetic Diversity despite Current Large Abundance Size.</title>
        <authorList>
            <person name="Westbury M.V."/>
            <person name="Petersen B."/>
            <person name="Garde E."/>
            <person name="Heide-Jorgensen M.P."/>
            <person name="Lorenzen E.D."/>
        </authorList>
    </citation>
    <scope>NUCLEOTIDE SEQUENCE [LARGE SCALE GENOMIC DNA]</scope>
</reference>
<evidence type="ECO:0000256" key="5">
    <source>
        <dbReference type="ARBA" id="ARBA00012109"/>
    </source>
</evidence>
<comment type="similarity">
    <text evidence="4">Belongs to the cytochrome P450 family.</text>
</comment>
<keyword evidence="7" id="KW-0479">Metal-binding</keyword>
<evidence type="ECO:0000313" key="15">
    <source>
        <dbReference type="Proteomes" id="UP000308365"/>
    </source>
</evidence>
<dbReference type="GO" id="GO:0008202">
    <property type="term" value="P:steroid metabolic process"/>
    <property type="evidence" value="ECO:0007669"/>
    <property type="project" value="TreeGrafter"/>
</dbReference>
<keyword evidence="13" id="KW-0472">Membrane</keyword>
<evidence type="ECO:0000256" key="7">
    <source>
        <dbReference type="ARBA" id="ARBA00022723"/>
    </source>
</evidence>
<dbReference type="EMBL" id="RWIC01000145">
    <property type="protein sequence ID" value="TKC48776.1"/>
    <property type="molecule type" value="Genomic_DNA"/>
</dbReference>
<dbReference type="InterPro" id="IPR036396">
    <property type="entry name" value="Cyt_P450_sf"/>
</dbReference>
<keyword evidence="8" id="KW-0256">Endoplasmic reticulum</keyword>
<dbReference type="SUPFAM" id="SSF48264">
    <property type="entry name" value="Cytochrome P450"/>
    <property type="match status" value="1"/>
</dbReference>
<dbReference type="GO" id="GO:0016712">
    <property type="term" value="F:oxidoreductase activity, acting on paired donors, with incorporation or reduction of molecular oxygen, reduced flavin or flavoprotein as one donor, and incorporation of one atom of oxygen"/>
    <property type="evidence" value="ECO:0007669"/>
    <property type="project" value="UniProtKB-EC"/>
</dbReference>
<evidence type="ECO:0000313" key="14">
    <source>
        <dbReference type="EMBL" id="TKC48776.1"/>
    </source>
</evidence>
<keyword evidence="6" id="KW-0349">Heme</keyword>
<dbReference type="Proteomes" id="UP000308365">
    <property type="component" value="Unassembled WGS sequence"/>
</dbReference>
<proteinExistence type="inferred from homology"/>
<dbReference type="AlphaFoldDB" id="A0A4U1FIJ6"/>
<keyword evidence="11" id="KW-0408">Iron</keyword>
<dbReference type="GO" id="GO:0050649">
    <property type="term" value="F:testosterone 6-beta-hydroxylase activity"/>
    <property type="evidence" value="ECO:0007669"/>
    <property type="project" value="TreeGrafter"/>
</dbReference>
<keyword evidence="9" id="KW-0492">Microsome</keyword>
<evidence type="ECO:0000256" key="12">
    <source>
        <dbReference type="ARBA" id="ARBA00023033"/>
    </source>
</evidence>
<organism evidence="14 15">
    <name type="scientific">Monodon monoceros</name>
    <name type="common">Narwhal</name>
    <name type="synonym">Ceratodon monodon</name>
    <dbReference type="NCBI Taxonomy" id="40151"/>
    <lineage>
        <taxon>Eukaryota</taxon>
        <taxon>Metazoa</taxon>
        <taxon>Chordata</taxon>
        <taxon>Craniata</taxon>
        <taxon>Vertebrata</taxon>
        <taxon>Euteleostomi</taxon>
        <taxon>Mammalia</taxon>
        <taxon>Eutheria</taxon>
        <taxon>Laurasiatheria</taxon>
        <taxon>Artiodactyla</taxon>
        <taxon>Whippomorpha</taxon>
        <taxon>Cetacea</taxon>
        <taxon>Odontoceti</taxon>
        <taxon>Monodontidae</taxon>
        <taxon>Monodon</taxon>
    </lineage>
</organism>
<keyword evidence="12" id="KW-0503">Monooxygenase</keyword>
<dbReference type="GO" id="GO:0005506">
    <property type="term" value="F:iron ion binding"/>
    <property type="evidence" value="ECO:0007669"/>
    <property type="project" value="InterPro"/>
</dbReference>
<accession>A0A4U1FIJ6</accession>
<comment type="subcellular location">
    <subcellularLocation>
        <location evidence="3">Endoplasmic reticulum membrane</location>
        <topology evidence="3">Peripheral membrane protein</topology>
    </subcellularLocation>
    <subcellularLocation>
        <location evidence="2">Microsome membrane</location>
        <topology evidence="2">Peripheral membrane protein</topology>
    </subcellularLocation>
</comment>
<dbReference type="GO" id="GO:0005789">
    <property type="term" value="C:endoplasmic reticulum membrane"/>
    <property type="evidence" value="ECO:0007669"/>
    <property type="project" value="UniProtKB-SubCell"/>
</dbReference>